<dbReference type="RefSeq" id="WP_183552379.1">
    <property type="nucleotide sequence ID" value="NZ_JACHBX010000001.1"/>
</dbReference>
<dbReference type="Proteomes" id="UP000540787">
    <property type="component" value="Unassembled WGS sequence"/>
</dbReference>
<dbReference type="InterPro" id="IPR036188">
    <property type="entry name" value="FAD/NAD-bd_sf"/>
</dbReference>
<keyword evidence="3" id="KW-1185">Reference proteome</keyword>
<sequence length="396" mass="43614">MSQRILITGASVAGNTAAWWLAHYGVEVELVERAPAFRDGGQNVDVRGNARVVLRKMGLEAAAFGCSTQERGTDWVDEDNRVIARFEAADSTTDNGPTAELEIRRGDLARIIHDAVCERVNVRFGDHIAQVVQDDDGVNVTFDSGRTGRYAAVIVAEGVGSRTRELVFPGENKPRWMNLTIAYFSIPATPQDGPYARQYNTVGGRGATLKPARDGKLGAYVGVHKTPEGEHHWDAARQRKFIEQQFAHDGWEFPRILEAMKTTDDFYFDVLRQVHMPRWCANRVALVGDAAWCPTPLTGIGTSLAMIGGYVIAGELVSGAAPAAAFAAYERIMRQYVKKGQRLPGIVPRILWPHTRFGLAFLRRAMRVAGSPLVKKLINNGFARASHELALPSYRG</sequence>
<dbReference type="AlphaFoldDB" id="A0A7X0CCZ3"/>
<proteinExistence type="predicted"/>
<dbReference type="PRINTS" id="PR00420">
    <property type="entry name" value="RNGMNOXGNASE"/>
</dbReference>
<dbReference type="InterPro" id="IPR002938">
    <property type="entry name" value="FAD-bd"/>
</dbReference>
<dbReference type="GO" id="GO:0071949">
    <property type="term" value="F:FAD binding"/>
    <property type="evidence" value="ECO:0007669"/>
    <property type="project" value="InterPro"/>
</dbReference>
<protein>
    <submittedName>
        <fullName evidence="2">2-polyprenyl-6-methoxyphenol hydroxylase-like FAD-dependent oxidoreductase</fullName>
    </submittedName>
</protein>
<comment type="caution">
    <text evidence="2">The sequence shown here is derived from an EMBL/GenBank/DDBJ whole genome shotgun (WGS) entry which is preliminary data.</text>
</comment>
<dbReference type="Gene3D" id="3.50.50.60">
    <property type="entry name" value="FAD/NAD(P)-binding domain"/>
    <property type="match status" value="1"/>
</dbReference>
<dbReference type="PANTHER" id="PTHR46865:SF2">
    <property type="entry name" value="MONOOXYGENASE"/>
    <property type="match status" value="1"/>
</dbReference>
<dbReference type="EMBL" id="JACHBX010000001">
    <property type="protein sequence ID" value="MBB6133152.1"/>
    <property type="molecule type" value="Genomic_DNA"/>
</dbReference>
<organism evidence="2 3">
    <name type="scientific">Massilia aurea</name>
    <dbReference type="NCBI Taxonomy" id="373040"/>
    <lineage>
        <taxon>Bacteria</taxon>
        <taxon>Pseudomonadati</taxon>
        <taxon>Pseudomonadota</taxon>
        <taxon>Betaproteobacteria</taxon>
        <taxon>Burkholderiales</taxon>
        <taxon>Oxalobacteraceae</taxon>
        <taxon>Telluria group</taxon>
        <taxon>Massilia</taxon>
    </lineage>
</organism>
<accession>A0A7X0CCZ3</accession>
<dbReference type="SUPFAM" id="SSF51905">
    <property type="entry name" value="FAD/NAD(P)-binding domain"/>
    <property type="match status" value="1"/>
</dbReference>
<dbReference type="Gene3D" id="3.30.9.10">
    <property type="entry name" value="D-Amino Acid Oxidase, subunit A, domain 2"/>
    <property type="match status" value="1"/>
</dbReference>
<evidence type="ECO:0000313" key="3">
    <source>
        <dbReference type="Proteomes" id="UP000540787"/>
    </source>
</evidence>
<dbReference type="InterPro" id="IPR051704">
    <property type="entry name" value="FAD_aromatic-hydroxylase"/>
</dbReference>
<dbReference type="Pfam" id="PF01494">
    <property type="entry name" value="FAD_binding_3"/>
    <property type="match status" value="1"/>
</dbReference>
<dbReference type="PANTHER" id="PTHR46865">
    <property type="entry name" value="OXIDOREDUCTASE-RELATED"/>
    <property type="match status" value="1"/>
</dbReference>
<reference evidence="2 3" key="1">
    <citation type="submission" date="2020-08" db="EMBL/GenBank/DDBJ databases">
        <title>The Agave Microbiome: Exploring the role of microbial communities in plant adaptations to desert environments.</title>
        <authorList>
            <person name="Partida-Martinez L.P."/>
        </authorList>
    </citation>
    <scope>NUCLEOTIDE SEQUENCE [LARGE SCALE GENOMIC DNA]</scope>
    <source>
        <strain evidence="2 3">AT3.2</strain>
    </source>
</reference>
<feature type="domain" description="FAD-binding" evidence="1">
    <location>
        <begin position="5"/>
        <end position="337"/>
    </location>
</feature>
<name>A0A7X0CCZ3_9BURK</name>
<evidence type="ECO:0000259" key="1">
    <source>
        <dbReference type="Pfam" id="PF01494"/>
    </source>
</evidence>
<gene>
    <name evidence="2" type="ORF">HD842_001263</name>
</gene>
<evidence type="ECO:0000313" key="2">
    <source>
        <dbReference type="EMBL" id="MBB6133152.1"/>
    </source>
</evidence>